<reference evidence="1" key="1">
    <citation type="submission" date="2021-01" db="EMBL/GenBank/DDBJ databases">
        <authorList>
            <person name="Zahm M."/>
            <person name="Roques C."/>
            <person name="Cabau C."/>
            <person name="Klopp C."/>
            <person name="Donnadieu C."/>
            <person name="Jouanno E."/>
            <person name="Lampietro C."/>
            <person name="Louis A."/>
            <person name="Herpin A."/>
            <person name="Echchiki A."/>
            <person name="Berthelot C."/>
            <person name="Parey E."/>
            <person name="Roest-Crollius H."/>
            <person name="Braasch I."/>
            <person name="Postlethwait J."/>
            <person name="Bobe J."/>
            <person name="Montfort J."/>
            <person name="Bouchez O."/>
            <person name="Begum T."/>
            <person name="Mejri S."/>
            <person name="Adams A."/>
            <person name="Chen W.-J."/>
            <person name="Guiguen Y."/>
        </authorList>
    </citation>
    <scope>NUCLEOTIDE SEQUENCE</scope>
    <source>
        <strain evidence="1">YG-15Mar2019-1</strain>
        <tissue evidence="1">Brain</tissue>
    </source>
</reference>
<dbReference type="Proteomes" id="UP001046870">
    <property type="component" value="Chromosome 11"/>
</dbReference>
<comment type="caution">
    <text evidence="1">The sequence shown here is derived from an EMBL/GenBank/DDBJ whole genome shotgun (WGS) entry which is preliminary data.</text>
</comment>
<evidence type="ECO:0000313" key="1">
    <source>
        <dbReference type="EMBL" id="KAG7468173.1"/>
    </source>
</evidence>
<name>A0A9D3T5W4_MEGAT</name>
<accession>A0A9D3T5W4</accession>
<dbReference type="EMBL" id="JAFDVH010000011">
    <property type="protein sequence ID" value="KAG7468173.1"/>
    <property type="molecule type" value="Genomic_DNA"/>
</dbReference>
<organism evidence="1 2">
    <name type="scientific">Megalops atlanticus</name>
    <name type="common">Tarpon</name>
    <name type="synonym">Clupea gigantea</name>
    <dbReference type="NCBI Taxonomy" id="7932"/>
    <lineage>
        <taxon>Eukaryota</taxon>
        <taxon>Metazoa</taxon>
        <taxon>Chordata</taxon>
        <taxon>Craniata</taxon>
        <taxon>Vertebrata</taxon>
        <taxon>Euteleostomi</taxon>
        <taxon>Actinopterygii</taxon>
        <taxon>Neopterygii</taxon>
        <taxon>Teleostei</taxon>
        <taxon>Elopiformes</taxon>
        <taxon>Megalopidae</taxon>
        <taxon>Megalops</taxon>
    </lineage>
</organism>
<evidence type="ECO:0000313" key="2">
    <source>
        <dbReference type="Proteomes" id="UP001046870"/>
    </source>
</evidence>
<proteinExistence type="predicted"/>
<protein>
    <submittedName>
        <fullName evidence="1">Uncharacterized protein</fullName>
    </submittedName>
</protein>
<dbReference type="AlphaFoldDB" id="A0A9D3T5W4"/>
<keyword evidence="2" id="KW-1185">Reference proteome</keyword>
<gene>
    <name evidence="1" type="ORF">MATL_G00140000</name>
</gene>
<sequence>MDIEDAKTNTICVLARLVPGTCEIVKWCDRRGSEEERTLFLATETERSRFFGTGRKINWAIAMNHEYLA</sequence>